<evidence type="ECO:0000256" key="1">
    <source>
        <dbReference type="ARBA" id="ARBA00001782"/>
    </source>
</evidence>
<dbReference type="AlphaFoldDB" id="A0A662DII1"/>
<sequence length="222" mass="25198">MQIKTSASLMCADFRNLLQDVRKLERAGIDWLHFDIMDDHFVPNLTIGPLIVESLRGKTDLPFDIHLQMTNPELFIPVFSRMGCEIITFHVEATSHLFRMVSLIKKEGKKAGLAINPATPENHLKYIISEIDLIIVMTVDPGFAGQRFIPQVIPKIEELRDMVEKKNLKIDIAVDGNIKEETIRKTKKAGANVFIGGTSAIFRPDRELEEAAREFKRICQEA</sequence>
<evidence type="ECO:0000256" key="11">
    <source>
        <dbReference type="PIRNR" id="PIRNR001461"/>
    </source>
</evidence>
<feature type="binding site" evidence="10 13">
    <location>
        <position position="33"/>
    </location>
    <ligand>
        <name>a divalent metal cation</name>
        <dbReference type="ChEBI" id="CHEBI:60240"/>
    </ligand>
</feature>
<comment type="cofactor">
    <cofactor evidence="10 13">
        <name>a divalent metal cation</name>
        <dbReference type="ChEBI" id="CHEBI:60240"/>
    </cofactor>
    <text evidence="10 13">Binds 1 divalent metal cation per subunit.</text>
</comment>
<comment type="caution">
    <text evidence="10">Lacks conserved residue(s) required for the propagation of feature annotation.</text>
</comment>
<comment type="cofactor">
    <cofactor evidence="3">
        <name>Co(2+)</name>
        <dbReference type="ChEBI" id="CHEBI:48828"/>
    </cofactor>
</comment>
<feature type="binding site" evidence="10 13">
    <location>
        <position position="66"/>
    </location>
    <ligand>
        <name>a divalent metal cation</name>
        <dbReference type="ChEBI" id="CHEBI:60240"/>
    </ligand>
</feature>
<accession>A0A662DII1</accession>
<evidence type="ECO:0000256" key="9">
    <source>
        <dbReference type="ARBA" id="ARBA00023235"/>
    </source>
</evidence>
<dbReference type="Gene3D" id="3.20.20.70">
    <property type="entry name" value="Aldolase class I"/>
    <property type="match status" value="1"/>
</dbReference>
<evidence type="ECO:0000256" key="10">
    <source>
        <dbReference type="HAMAP-Rule" id="MF_02227"/>
    </source>
</evidence>
<keyword evidence="13" id="KW-0862">Zinc</keyword>
<keyword evidence="8 10" id="KW-0479">Metal-binding</keyword>
<feature type="binding site" evidence="10 14">
    <location>
        <position position="66"/>
    </location>
    <ligand>
        <name>substrate</name>
    </ligand>
</feature>
<evidence type="ECO:0000256" key="4">
    <source>
        <dbReference type="ARBA" id="ARBA00001947"/>
    </source>
</evidence>
<dbReference type="GO" id="GO:0005737">
    <property type="term" value="C:cytoplasm"/>
    <property type="evidence" value="ECO:0007669"/>
    <property type="project" value="UniProtKB-ARBA"/>
</dbReference>
<keyword evidence="9 10" id="KW-0413">Isomerase</keyword>
<proteinExistence type="inferred from homology"/>
<evidence type="ECO:0000256" key="3">
    <source>
        <dbReference type="ARBA" id="ARBA00001941"/>
    </source>
</evidence>
<keyword evidence="13" id="KW-0464">Manganese</keyword>
<keyword evidence="13" id="KW-0170">Cobalt</keyword>
<evidence type="ECO:0000256" key="2">
    <source>
        <dbReference type="ARBA" id="ARBA00001936"/>
    </source>
</evidence>
<dbReference type="PIRSF" id="PIRSF001461">
    <property type="entry name" value="RPE"/>
    <property type="match status" value="1"/>
</dbReference>
<comment type="cofactor">
    <cofactor evidence="2">
        <name>Mn(2+)</name>
        <dbReference type="ChEBI" id="CHEBI:29035"/>
    </cofactor>
</comment>
<comment type="pathway">
    <text evidence="10">Carbohydrate degradation.</text>
</comment>
<comment type="cofactor">
    <cofactor evidence="4">
        <name>Zn(2+)</name>
        <dbReference type="ChEBI" id="CHEBI:29105"/>
    </cofactor>
</comment>
<evidence type="ECO:0000256" key="14">
    <source>
        <dbReference type="PIRSR" id="PIRSR001461-3"/>
    </source>
</evidence>
<reference evidence="16 17" key="1">
    <citation type="submission" date="2018-06" db="EMBL/GenBank/DDBJ databases">
        <title>Extensive metabolic versatility and redundancy in microbially diverse, dynamic hydrothermal sediments.</title>
        <authorList>
            <person name="Dombrowski N."/>
            <person name="Teske A."/>
            <person name="Baker B.J."/>
        </authorList>
    </citation>
    <scope>NUCLEOTIDE SEQUENCE [LARGE SCALE GENOMIC DNA]</scope>
    <source>
        <strain evidence="16">B19_G9</strain>
    </source>
</reference>
<dbReference type="GO" id="GO:0004750">
    <property type="term" value="F:D-ribulose-phosphate 3-epimerase activity"/>
    <property type="evidence" value="ECO:0007669"/>
    <property type="project" value="UniProtKB-UniRule"/>
</dbReference>
<dbReference type="CDD" id="cd00429">
    <property type="entry name" value="RPE"/>
    <property type="match status" value="1"/>
</dbReference>
<feature type="binding site" evidence="10 14">
    <location>
        <position position="8"/>
    </location>
    <ligand>
        <name>substrate</name>
    </ligand>
</feature>
<evidence type="ECO:0000256" key="12">
    <source>
        <dbReference type="PIRSR" id="PIRSR001461-1"/>
    </source>
</evidence>
<comment type="similarity">
    <text evidence="6 10 11">Belongs to the ribulose-phosphate 3-epimerase family.</text>
</comment>
<evidence type="ECO:0000256" key="5">
    <source>
        <dbReference type="ARBA" id="ARBA00001954"/>
    </source>
</evidence>
<dbReference type="SUPFAM" id="SSF51366">
    <property type="entry name" value="Ribulose-phoshate binding barrel"/>
    <property type="match status" value="1"/>
</dbReference>
<organism evidence="16 17">
    <name type="scientific">Aerophobetes bacterium</name>
    <dbReference type="NCBI Taxonomy" id="2030807"/>
    <lineage>
        <taxon>Bacteria</taxon>
        <taxon>Candidatus Aerophobota</taxon>
    </lineage>
</organism>
<dbReference type="EMBL" id="QMQB01000060">
    <property type="protein sequence ID" value="RLE13972.1"/>
    <property type="molecule type" value="Genomic_DNA"/>
</dbReference>
<dbReference type="PROSITE" id="PS01086">
    <property type="entry name" value="RIBUL_P_3_EPIMER_2"/>
    <property type="match status" value="1"/>
</dbReference>
<feature type="binding site" evidence="10 14">
    <location>
        <begin position="142"/>
        <end position="145"/>
    </location>
    <ligand>
        <name>substrate</name>
    </ligand>
</feature>
<dbReference type="PROSITE" id="PS01085">
    <property type="entry name" value="RIBUL_P_3_EPIMER_1"/>
    <property type="match status" value="1"/>
</dbReference>
<dbReference type="NCBIfam" id="NF004076">
    <property type="entry name" value="PRK05581.1-4"/>
    <property type="match status" value="1"/>
</dbReference>
<dbReference type="Proteomes" id="UP000885660">
    <property type="component" value="Unassembled WGS sequence"/>
</dbReference>
<gene>
    <name evidence="10 16" type="primary">rpe</name>
    <name evidence="16" type="ORF">DRI96_02155</name>
    <name evidence="15" type="ORF">ENG47_04720</name>
</gene>
<dbReference type="EMBL" id="DRBC01000285">
    <property type="protein sequence ID" value="HDN85040.1"/>
    <property type="molecule type" value="Genomic_DNA"/>
</dbReference>
<evidence type="ECO:0000313" key="15">
    <source>
        <dbReference type="EMBL" id="HDN85040.1"/>
    </source>
</evidence>
<evidence type="ECO:0000313" key="17">
    <source>
        <dbReference type="Proteomes" id="UP000267654"/>
    </source>
</evidence>
<comment type="caution">
    <text evidence="16">The sequence shown here is derived from an EMBL/GenBank/DDBJ whole genome shotgun (WGS) entry which is preliminary data.</text>
</comment>
<evidence type="ECO:0000256" key="7">
    <source>
        <dbReference type="ARBA" id="ARBA00013188"/>
    </source>
</evidence>
<dbReference type="NCBIfam" id="TIGR01163">
    <property type="entry name" value="rpe"/>
    <property type="match status" value="1"/>
</dbReference>
<dbReference type="PANTHER" id="PTHR11749">
    <property type="entry name" value="RIBULOSE-5-PHOSPHATE-3-EPIMERASE"/>
    <property type="match status" value="1"/>
</dbReference>
<dbReference type="InterPro" id="IPR013785">
    <property type="entry name" value="Aldolase_TIM"/>
</dbReference>
<comment type="catalytic activity">
    <reaction evidence="1 10 11">
        <text>D-ribulose 5-phosphate = D-xylulose 5-phosphate</text>
        <dbReference type="Rhea" id="RHEA:13677"/>
        <dbReference type="ChEBI" id="CHEBI:57737"/>
        <dbReference type="ChEBI" id="CHEBI:58121"/>
        <dbReference type="EC" id="5.1.3.1"/>
    </reaction>
</comment>
<keyword evidence="10 11" id="KW-0119">Carbohydrate metabolism</keyword>
<feature type="active site" description="Proton acceptor" evidence="10 12">
    <location>
        <position position="35"/>
    </location>
</feature>
<dbReference type="GO" id="GO:0006098">
    <property type="term" value="P:pentose-phosphate shunt"/>
    <property type="evidence" value="ECO:0007669"/>
    <property type="project" value="UniProtKB-UniRule"/>
</dbReference>
<dbReference type="InterPro" id="IPR011060">
    <property type="entry name" value="RibuloseP-bd_barrel"/>
</dbReference>
<name>A0A662DII1_UNCAE</name>
<feature type="active site" description="Proton donor" evidence="10 12">
    <location>
        <position position="175"/>
    </location>
</feature>
<dbReference type="InterPro" id="IPR026019">
    <property type="entry name" value="Ribul_P_3_epim"/>
</dbReference>
<dbReference type="Proteomes" id="UP000267654">
    <property type="component" value="Unassembled WGS sequence"/>
</dbReference>
<comment type="cofactor">
    <cofactor evidence="5">
        <name>Fe(2+)</name>
        <dbReference type="ChEBI" id="CHEBI:29033"/>
    </cofactor>
</comment>
<dbReference type="Pfam" id="PF00834">
    <property type="entry name" value="Ribul_P_3_epim"/>
    <property type="match status" value="1"/>
</dbReference>
<feature type="binding site" evidence="10 13">
    <location>
        <position position="35"/>
    </location>
    <ligand>
        <name>a divalent metal cation</name>
        <dbReference type="ChEBI" id="CHEBI:60240"/>
    </ligand>
</feature>
<evidence type="ECO:0000256" key="8">
    <source>
        <dbReference type="ARBA" id="ARBA00022723"/>
    </source>
</evidence>
<evidence type="ECO:0000256" key="6">
    <source>
        <dbReference type="ARBA" id="ARBA00009541"/>
    </source>
</evidence>
<evidence type="ECO:0000256" key="13">
    <source>
        <dbReference type="PIRSR" id="PIRSR001461-2"/>
    </source>
</evidence>
<protein>
    <recommendedName>
        <fullName evidence="7 10">Ribulose-phosphate 3-epimerase</fullName>
        <ecNumber evidence="7 10">5.1.3.1</ecNumber>
    </recommendedName>
</protein>
<evidence type="ECO:0000313" key="16">
    <source>
        <dbReference type="EMBL" id="RLE13972.1"/>
    </source>
</evidence>
<dbReference type="GO" id="GO:0019323">
    <property type="term" value="P:pentose catabolic process"/>
    <property type="evidence" value="ECO:0007669"/>
    <property type="project" value="UniProtKB-UniRule"/>
</dbReference>
<reference evidence="15" key="2">
    <citation type="journal article" date="2020" name="mSystems">
        <title>Genome- and Community-Level Interaction Insights into Carbon Utilization and Element Cycling Functions of Hydrothermarchaeota in Hydrothermal Sediment.</title>
        <authorList>
            <person name="Zhou Z."/>
            <person name="Liu Y."/>
            <person name="Xu W."/>
            <person name="Pan J."/>
            <person name="Luo Z.H."/>
            <person name="Li M."/>
        </authorList>
    </citation>
    <scope>NUCLEOTIDE SEQUENCE [LARGE SCALE GENOMIC DNA]</scope>
    <source>
        <strain evidence="15">HyVt-219</strain>
    </source>
</reference>
<dbReference type="EC" id="5.1.3.1" evidence="7 10"/>
<dbReference type="HAMAP" id="MF_02227">
    <property type="entry name" value="RPE"/>
    <property type="match status" value="1"/>
</dbReference>
<feature type="binding site" evidence="10 13">
    <location>
        <position position="175"/>
    </location>
    <ligand>
        <name>a divalent metal cation</name>
        <dbReference type="ChEBI" id="CHEBI:60240"/>
    </ligand>
</feature>
<dbReference type="GO" id="GO:0046872">
    <property type="term" value="F:metal ion binding"/>
    <property type="evidence" value="ECO:0007669"/>
    <property type="project" value="UniProtKB-UniRule"/>
</dbReference>
<dbReference type="FunFam" id="3.20.20.70:FF:000004">
    <property type="entry name" value="Ribulose-phosphate 3-epimerase"/>
    <property type="match status" value="1"/>
</dbReference>
<comment type="function">
    <text evidence="10">Catalyzes the reversible epimerization of D-ribulose 5-phosphate to D-xylulose 5-phosphate.</text>
</comment>
<dbReference type="InterPro" id="IPR000056">
    <property type="entry name" value="Ribul_P_3_epim-like"/>
</dbReference>